<dbReference type="PROSITE" id="PS50097">
    <property type="entry name" value="BTB"/>
    <property type="match status" value="1"/>
</dbReference>
<evidence type="ECO:0000256" key="2">
    <source>
        <dbReference type="SAM" id="Phobius"/>
    </source>
</evidence>
<dbReference type="Pfam" id="PF00651">
    <property type="entry name" value="BTB"/>
    <property type="match status" value="1"/>
</dbReference>
<feature type="region of interest" description="Disordered" evidence="1">
    <location>
        <begin position="1"/>
        <end position="22"/>
    </location>
</feature>
<accession>A0A8H6SPK3</accession>
<dbReference type="EMBL" id="JACAZF010000005">
    <property type="protein sequence ID" value="KAF7303493.1"/>
    <property type="molecule type" value="Genomic_DNA"/>
</dbReference>
<dbReference type="Gene3D" id="3.30.710.10">
    <property type="entry name" value="Potassium Channel Kv1.1, Chain A"/>
    <property type="match status" value="1"/>
</dbReference>
<comment type="caution">
    <text evidence="4">The sequence shown here is derived from an EMBL/GenBank/DDBJ whole genome shotgun (WGS) entry which is preliminary data.</text>
</comment>
<dbReference type="GeneID" id="59345060"/>
<dbReference type="AlphaFoldDB" id="A0A8H6SPK3"/>
<evidence type="ECO:0000313" key="4">
    <source>
        <dbReference type="EMBL" id="KAF7303493.1"/>
    </source>
</evidence>
<dbReference type="SMART" id="SM00225">
    <property type="entry name" value="BTB"/>
    <property type="match status" value="1"/>
</dbReference>
<protein>
    <submittedName>
        <fullName evidence="4">BTB domain-containing protein</fullName>
    </submittedName>
</protein>
<organism evidence="4 5">
    <name type="scientific">Mycena indigotica</name>
    <dbReference type="NCBI Taxonomy" id="2126181"/>
    <lineage>
        <taxon>Eukaryota</taxon>
        <taxon>Fungi</taxon>
        <taxon>Dikarya</taxon>
        <taxon>Basidiomycota</taxon>
        <taxon>Agaricomycotina</taxon>
        <taxon>Agaricomycetes</taxon>
        <taxon>Agaricomycetidae</taxon>
        <taxon>Agaricales</taxon>
        <taxon>Marasmiineae</taxon>
        <taxon>Mycenaceae</taxon>
        <taxon>Mycena</taxon>
    </lineage>
</organism>
<gene>
    <name evidence="4" type="ORF">MIND_00578300</name>
</gene>
<feature type="compositionally biased region" description="Basic and acidic residues" evidence="1">
    <location>
        <begin position="315"/>
        <end position="329"/>
    </location>
</feature>
<keyword evidence="2" id="KW-1133">Transmembrane helix</keyword>
<dbReference type="CDD" id="cd18186">
    <property type="entry name" value="BTB_POZ_ZBTB_KLHL-like"/>
    <property type="match status" value="1"/>
</dbReference>
<evidence type="ECO:0000256" key="1">
    <source>
        <dbReference type="SAM" id="MobiDB-lite"/>
    </source>
</evidence>
<sequence>MPLDVAHSQAPDPPMRRAASEAPPQVTLWQFGGERLLNGKLTLPLVPLGTATPTPPASASRATLGPQTTYLYQVVNPSPTTTVRDGLFTTETVAVTGARTIVASASGWYEPLPSGASIQCSFVNTTYGECFDGKSGSTTLANRGKPTPVVLAVSIASSVPSTSTSLAPSASSSSPARPHPSTLVGVVVGTIIGLMIIVLFAFLTFIFRRRTRLRQRRSEMIRFPCPESTTSLPGQKQWSAPQVETGQYGSVGLVTPTTGTFSPSYVQYNDSAHSLYPPTLTPATTSVPNTHSQWRSGETAPSLNAPPTTSLPGGEGRDKALPRIPDRKSTATAIYDEPPPRPSFASRHDRQMEEEETAARPLKRARSDSPLLNEELPQRNTDFYFESDTLCVIRVEQTLFRVHRYLLIQASPIFANLFELPQGNLVIEGTSDANPIVLPDSAADFASLLKYLYRSASDAGAQDIPVSELHNVFGVARLSHKYEMASWQKWAARCLRELVSSSGAVFSSEDFVEAYDLAYRLPDQNLPKKLWVVWWKRVADGQLPIVPALDAGEKHNHRSFLASLYELELATLPMGNAAPVLSFPGFKPVHIQRIFVGHWSLSNWWTQFTETIPVFPITSERSCQQAGQHVPQCTANYARIWRDAYTAAAAKYPSTSQVRQRVVEMTKSFTSPQISGTLCRYKAGAVDDPLAKATKALSSYTNHFFAAENGLASAE</sequence>
<dbReference type="OrthoDB" id="3157337at2759"/>
<dbReference type="SUPFAM" id="SSF54695">
    <property type="entry name" value="POZ domain"/>
    <property type="match status" value="1"/>
</dbReference>
<keyword evidence="2" id="KW-0812">Transmembrane</keyword>
<dbReference type="Proteomes" id="UP000636479">
    <property type="component" value="Unassembled WGS sequence"/>
</dbReference>
<reference evidence="4" key="1">
    <citation type="submission" date="2020-05" db="EMBL/GenBank/DDBJ databases">
        <title>Mycena genomes resolve the evolution of fungal bioluminescence.</title>
        <authorList>
            <person name="Tsai I.J."/>
        </authorList>
    </citation>
    <scope>NUCLEOTIDE SEQUENCE</scope>
    <source>
        <strain evidence="4">171206Taipei</strain>
    </source>
</reference>
<feature type="compositionally biased region" description="Polar residues" evidence="1">
    <location>
        <begin position="281"/>
        <end position="311"/>
    </location>
</feature>
<dbReference type="InterPro" id="IPR000210">
    <property type="entry name" value="BTB/POZ_dom"/>
</dbReference>
<dbReference type="InterPro" id="IPR011333">
    <property type="entry name" value="SKP1/BTB/POZ_sf"/>
</dbReference>
<name>A0A8H6SPK3_9AGAR</name>
<feature type="domain" description="BTB" evidence="3">
    <location>
        <begin position="387"/>
        <end position="461"/>
    </location>
</feature>
<keyword evidence="5" id="KW-1185">Reference proteome</keyword>
<evidence type="ECO:0000313" key="5">
    <source>
        <dbReference type="Proteomes" id="UP000636479"/>
    </source>
</evidence>
<evidence type="ECO:0000259" key="3">
    <source>
        <dbReference type="PROSITE" id="PS50097"/>
    </source>
</evidence>
<keyword evidence="2" id="KW-0472">Membrane</keyword>
<dbReference type="RefSeq" id="XP_037220465.1">
    <property type="nucleotide sequence ID" value="XM_037362544.1"/>
</dbReference>
<feature type="region of interest" description="Disordered" evidence="1">
    <location>
        <begin position="279"/>
        <end position="364"/>
    </location>
</feature>
<proteinExistence type="predicted"/>
<feature type="transmembrane region" description="Helical" evidence="2">
    <location>
        <begin position="183"/>
        <end position="207"/>
    </location>
</feature>